<dbReference type="Pfam" id="PF00756">
    <property type="entry name" value="Esterase"/>
    <property type="match status" value="1"/>
</dbReference>
<dbReference type="InterPro" id="IPR050583">
    <property type="entry name" value="Mycobacterial_A85_antigen"/>
</dbReference>
<dbReference type="AlphaFoldDB" id="A0A559IZS0"/>
<dbReference type="InterPro" id="IPR029058">
    <property type="entry name" value="AB_hydrolase_fold"/>
</dbReference>
<dbReference type="SUPFAM" id="SSF53474">
    <property type="entry name" value="alpha/beta-Hydrolases"/>
    <property type="match status" value="1"/>
</dbReference>
<dbReference type="PANTHER" id="PTHR48098:SF3">
    <property type="entry name" value="IRON(III) ENTEROBACTIN ESTERASE"/>
    <property type="match status" value="1"/>
</dbReference>
<dbReference type="OrthoDB" id="9803578at2"/>
<dbReference type="Gene3D" id="3.40.50.1820">
    <property type="entry name" value="alpha/beta hydrolase"/>
    <property type="match status" value="1"/>
</dbReference>
<dbReference type="EMBL" id="VNJK01000001">
    <property type="protein sequence ID" value="TVX93114.1"/>
    <property type="molecule type" value="Genomic_DNA"/>
</dbReference>
<dbReference type="PANTHER" id="PTHR48098">
    <property type="entry name" value="ENTEROCHELIN ESTERASE-RELATED"/>
    <property type="match status" value="1"/>
</dbReference>
<evidence type="ECO:0000313" key="1">
    <source>
        <dbReference type="EMBL" id="TVX93114.1"/>
    </source>
</evidence>
<gene>
    <name evidence="1" type="ORF">FPZ44_08605</name>
</gene>
<organism evidence="1 2">
    <name type="scientific">Paenibacillus agilis</name>
    <dbReference type="NCBI Taxonomy" id="3020863"/>
    <lineage>
        <taxon>Bacteria</taxon>
        <taxon>Bacillati</taxon>
        <taxon>Bacillota</taxon>
        <taxon>Bacilli</taxon>
        <taxon>Bacillales</taxon>
        <taxon>Paenibacillaceae</taxon>
        <taxon>Paenibacillus</taxon>
    </lineage>
</organism>
<proteinExistence type="predicted"/>
<protein>
    <submittedName>
        <fullName evidence="1">Esterase family protein</fullName>
    </submittedName>
</protein>
<keyword evidence="2" id="KW-1185">Reference proteome</keyword>
<comment type="caution">
    <text evidence="1">The sequence shown here is derived from an EMBL/GenBank/DDBJ whole genome shotgun (WGS) entry which is preliminary data.</text>
</comment>
<dbReference type="InterPro" id="IPR000801">
    <property type="entry name" value="Esterase-like"/>
</dbReference>
<sequence>MSDSAYFKRTIVKHDVSSSILPTGTRSLRVYLPPGFNEILSYPVVYCQDGEDFFNFGRIATIANKLILDGEIEPIIIAGVDVDKKVRTEEYSPDGALFETYTRSFTEEIVPFIEATYPVRTDWNDIVLAGDSLGGTVSLHLALKQPEKFKQVISLSGAFYSASYDILAAQPDFSWLRIFMIVGLQETAYETDRGVFDFLQINRDTHQLLSERSARVHYEEHDGQHLWGFWQKHIPDALKYYFEV</sequence>
<dbReference type="RefSeq" id="WP_144989280.1">
    <property type="nucleotide sequence ID" value="NZ_VNJK01000001.1"/>
</dbReference>
<accession>A0A559IZS0</accession>
<reference evidence="1 2" key="1">
    <citation type="submission" date="2019-07" db="EMBL/GenBank/DDBJ databases">
        <authorList>
            <person name="Kim J."/>
        </authorList>
    </citation>
    <scope>NUCLEOTIDE SEQUENCE [LARGE SCALE GENOMIC DNA]</scope>
    <source>
        <strain evidence="1 2">N4</strain>
    </source>
</reference>
<name>A0A559IZS0_9BACL</name>
<evidence type="ECO:0000313" key="2">
    <source>
        <dbReference type="Proteomes" id="UP000318102"/>
    </source>
</evidence>
<dbReference type="Proteomes" id="UP000318102">
    <property type="component" value="Unassembled WGS sequence"/>
</dbReference>